<reference evidence="2 3" key="1">
    <citation type="submission" date="2019-10" db="EMBL/GenBank/DDBJ databases">
        <authorList>
            <person name="Karimi E."/>
        </authorList>
    </citation>
    <scope>NUCLEOTIDE SEQUENCE [LARGE SCALE GENOMIC DNA]</scope>
    <source>
        <strain evidence="2">Sphingobacterium sp. 8BC</strain>
    </source>
</reference>
<keyword evidence="1" id="KW-0472">Membrane</keyword>
<keyword evidence="1" id="KW-1133">Transmembrane helix</keyword>
<evidence type="ECO:0008006" key="4">
    <source>
        <dbReference type="Google" id="ProtNLM"/>
    </source>
</evidence>
<dbReference type="InterPro" id="IPR036890">
    <property type="entry name" value="HATPase_C_sf"/>
</dbReference>
<keyword evidence="1" id="KW-0812">Transmembrane</keyword>
<organism evidence="2 3">
    <name type="scientific">Sphingobacterium multivorum</name>
    <dbReference type="NCBI Taxonomy" id="28454"/>
    <lineage>
        <taxon>Bacteria</taxon>
        <taxon>Pseudomonadati</taxon>
        <taxon>Bacteroidota</taxon>
        <taxon>Sphingobacteriia</taxon>
        <taxon>Sphingobacteriales</taxon>
        <taxon>Sphingobacteriaceae</taxon>
        <taxon>Sphingobacterium</taxon>
    </lineage>
</organism>
<dbReference type="SUPFAM" id="SSF55874">
    <property type="entry name" value="ATPase domain of HSP90 chaperone/DNA topoisomerase II/histidine kinase"/>
    <property type="match status" value="1"/>
</dbReference>
<accession>A0A654DPT6</accession>
<evidence type="ECO:0000313" key="2">
    <source>
        <dbReference type="EMBL" id="VXD04517.1"/>
    </source>
</evidence>
<protein>
    <recommendedName>
        <fullName evidence="4">Signal transduction histidine kinase internal region domain-containing protein</fullName>
    </recommendedName>
</protein>
<evidence type="ECO:0000256" key="1">
    <source>
        <dbReference type="SAM" id="Phobius"/>
    </source>
</evidence>
<feature type="transmembrane region" description="Helical" evidence="1">
    <location>
        <begin position="73"/>
        <end position="95"/>
    </location>
</feature>
<dbReference type="Proteomes" id="UP000432350">
    <property type="component" value="Unassembled WGS sequence"/>
</dbReference>
<dbReference type="AlphaFoldDB" id="A0A654DPT6"/>
<evidence type="ECO:0000313" key="3">
    <source>
        <dbReference type="Proteomes" id="UP000432350"/>
    </source>
</evidence>
<gene>
    <name evidence="2" type="ORF">SPHINGO8BC_60226</name>
</gene>
<feature type="transmembrane region" description="Helical" evidence="1">
    <location>
        <begin position="43"/>
        <end position="66"/>
    </location>
</feature>
<feature type="transmembrane region" description="Helical" evidence="1">
    <location>
        <begin position="115"/>
        <end position="135"/>
    </location>
</feature>
<feature type="transmembrane region" description="Helical" evidence="1">
    <location>
        <begin position="14"/>
        <end position="37"/>
    </location>
</feature>
<name>A0A654DPT6_SPHMU</name>
<sequence>MKTYSFNLDFFNQLYYRFIYGVTLFILLLGSVFKHLWLNHSLIIFILFIIPYLSYFTVSFVTFHIIRLHKYRLWFILVAGVALLIWVYPIVKWYYYSFLTAHGVVFYFPWKDGDAQKLFIIIVRGLAFVLLFLALDTVLWQKRQKIIKINELELAVKDISDNALLSGHFLFKLYQFAAEKKIVFDLKVLDFFQYIINKIASRNSRVALAEEWAYLKQLVVMCVHRSIEIKGEELVTDYIWNRSVPTLSLMTWIENAVSYSPIGKTIPIVIEWIRQKDAIVFTVRNRIACSTEGKGTGKGLELVNRLFEPLQEDHVNVTYRIEEEMYFVVELKFMD</sequence>
<proteinExistence type="predicted"/>
<dbReference type="RefSeq" id="WP_115048357.1">
    <property type="nucleotide sequence ID" value="NZ_CP068086.1"/>
</dbReference>
<dbReference type="EMBL" id="CABWMV010000025">
    <property type="protein sequence ID" value="VXD04517.1"/>
    <property type="molecule type" value="Genomic_DNA"/>
</dbReference>